<dbReference type="AlphaFoldDB" id="A0A9N9SQY5"/>
<dbReference type="InterPro" id="IPR052035">
    <property type="entry name" value="ZnF_BED_domain_contain"/>
</dbReference>
<keyword evidence="3" id="KW-0863">Zinc-finger</keyword>
<organism evidence="6 7">
    <name type="scientific">Diabrotica balteata</name>
    <name type="common">Banded cucumber beetle</name>
    <dbReference type="NCBI Taxonomy" id="107213"/>
    <lineage>
        <taxon>Eukaryota</taxon>
        <taxon>Metazoa</taxon>
        <taxon>Ecdysozoa</taxon>
        <taxon>Arthropoda</taxon>
        <taxon>Hexapoda</taxon>
        <taxon>Insecta</taxon>
        <taxon>Pterygota</taxon>
        <taxon>Neoptera</taxon>
        <taxon>Endopterygota</taxon>
        <taxon>Coleoptera</taxon>
        <taxon>Polyphaga</taxon>
        <taxon>Cucujiformia</taxon>
        <taxon>Chrysomeloidea</taxon>
        <taxon>Chrysomelidae</taxon>
        <taxon>Galerucinae</taxon>
        <taxon>Diabroticina</taxon>
        <taxon>Diabroticites</taxon>
        <taxon>Diabrotica</taxon>
    </lineage>
</organism>
<proteinExistence type="predicted"/>
<reference evidence="6" key="1">
    <citation type="submission" date="2022-01" db="EMBL/GenBank/DDBJ databases">
        <authorList>
            <person name="King R."/>
        </authorList>
    </citation>
    <scope>NUCLEOTIDE SEQUENCE</scope>
</reference>
<comment type="subcellular location">
    <subcellularLocation>
        <location evidence="1">Nucleus</location>
    </subcellularLocation>
</comment>
<keyword evidence="7" id="KW-1185">Reference proteome</keyword>
<accession>A0A9N9SQY5</accession>
<evidence type="ECO:0000256" key="2">
    <source>
        <dbReference type="ARBA" id="ARBA00022723"/>
    </source>
</evidence>
<evidence type="ECO:0000256" key="3">
    <source>
        <dbReference type="ARBA" id="ARBA00022771"/>
    </source>
</evidence>
<evidence type="ECO:0000256" key="4">
    <source>
        <dbReference type="ARBA" id="ARBA00022833"/>
    </source>
</evidence>
<dbReference type="PANTHER" id="PTHR46481">
    <property type="entry name" value="ZINC FINGER BED DOMAIN-CONTAINING PROTEIN 4"/>
    <property type="match status" value="1"/>
</dbReference>
<keyword evidence="4" id="KW-0862">Zinc</keyword>
<dbReference type="SUPFAM" id="SSF140996">
    <property type="entry name" value="Hermes dimerisation domain"/>
    <property type="match status" value="1"/>
</dbReference>
<sequence length="170" mass="19510">MDTSINKNISLEQKKQIDMDLLNLFKDSFHPFSIVEERAFKKFAGWILGYKPPTRKTLSGSLLQERYIKTEQMIRSQVVKEVENICITTDFWTSGVTESYIALTGQYLTENLEFKTVLLGCCHFSGNHNSENIAFKISEIIIQWGLKQKVNFAVTDNASNMVIAIKYVLE</sequence>
<evidence type="ECO:0000256" key="5">
    <source>
        <dbReference type="ARBA" id="ARBA00023242"/>
    </source>
</evidence>
<protein>
    <submittedName>
        <fullName evidence="6">Uncharacterized protein</fullName>
    </submittedName>
</protein>
<dbReference type="PANTHER" id="PTHR46481:SF10">
    <property type="entry name" value="ZINC FINGER BED DOMAIN-CONTAINING PROTEIN 39"/>
    <property type="match status" value="1"/>
</dbReference>
<dbReference type="Proteomes" id="UP001153709">
    <property type="component" value="Chromosome 1"/>
</dbReference>
<dbReference type="EMBL" id="OU898276">
    <property type="protein sequence ID" value="CAG9827679.1"/>
    <property type="molecule type" value="Genomic_DNA"/>
</dbReference>
<dbReference type="OrthoDB" id="6777440at2759"/>
<evidence type="ECO:0000313" key="6">
    <source>
        <dbReference type="EMBL" id="CAG9827679.1"/>
    </source>
</evidence>
<dbReference type="SUPFAM" id="SSF53098">
    <property type="entry name" value="Ribonuclease H-like"/>
    <property type="match status" value="1"/>
</dbReference>
<dbReference type="GO" id="GO:0008270">
    <property type="term" value="F:zinc ion binding"/>
    <property type="evidence" value="ECO:0007669"/>
    <property type="project" value="UniProtKB-KW"/>
</dbReference>
<keyword evidence="2" id="KW-0479">Metal-binding</keyword>
<dbReference type="InterPro" id="IPR012337">
    <property type="entry name" value="RNaseH-like_sf"/>
</dbReference>
<dbReference type="GO" id="GO:0005634">
    <property type="term" value="C:nucleus"/>
    <property type="evidence" value="ECO:0007669"/>
    <property type="project" value="UniProtKB-SubCell"/>
</dbReference>
<keyword evidence="5" id="KW-0539">Nucleus</keyword>
<gene>
    <name evidence="6" type="ORF">DIABBA_LOCUS1662</name>
</gene>
<evidence type="ECO:0000256" key="1">
    <source>
        <dbReference type="ARBA" id="ARBA00004123"/>
    </source>
</evidence>
<evidence type="ECO:0000313" key="7">
    <source>
        <dbReference type="Proteomes" id="UP001153709"/>
    </source>
</evidence>
<name>A0A9N9SQY5_DIABA</name>